<accession>A0AAN7VX69</accession>
<dbReference type="EMBL" id="JAVRQU010000029">
    <property type="protein sequence ID" value="KAK5689682.1"/>
    <property type="molecule type" value="Genomic_DNA"/>
</dbReference>
<feature type="domain" description="Heterokaryon incompatibility" evidence="1">
    <location>
        <begin position="45"/>
        <end position="204"/>
    </location>
</feature>
<comment type="caution">
    <text evidence="2">The sequence shown here is derived from an EMBL/GenBank/DDBJ whole genome shotgun (WGS) entry which is preliminary data.</text>
</comment>
<evidence type="ECO:0000313" key="3">
    <source>
        <dbReference type="Proteomes" id="UP001310594"/>
    </source>
</evidence>
<dbReference type="Pfam" id="PF26639">
    <property type="entry name" value="Het-6_barrel"/>
    <property type="match status" value="1"/>
</dbReference>
<name>A0AAN7VX69_9PEZI</name>
<organism evidence="2 3">
    <name type="scientific">Elasticomyces elasticus</name>
    <dbReference type="NCBI Taxonomy" id="574655"/>
    <lineage>
        <taxon>Eukaryota</taxon>
        <taxon>Fungi</taxon>
        <taxon>Dikarya</taxon>
        <taxon>Ascomycota</taxon>
        <taxon>Pezizomycotina</taxon>
        <taxon>Dothideomycetes</taxon>
        <taxon>Dothideomycetidae</taxon>
        <taxon>Mycosphaerellales</taxon>
        <taxon>Teratosphaeriaceae</taxon>
        <taxon>Elasticomyces</taxon>
    </lineage>
</organism>
<dbReference type="AlphaFoldDB" id="A0AAN7VX69"/>
<dbReference type="PANTHER" id="PTHR24148">
    <property type="entry name" value="ANKYRIN REPEAT DOMAIN-CONTAINING PROTEIN 39 HOMOLOG-RELATED"/>
    <property type="match status" value="1"/>
</dbReference>
<dbReference type="Proteomes" id="UP001310594">
    <property type="component" value="Unassembled WGS sequence"/>
</dbReference>
<proteinExistence type="predicted"/>
<gene>
    <name evidence="2" type="ORF">LTR97_012681</name>
</gene>
<dbReference type="Pfam" id="PF06985">
    <property type="entry name" value="HET"/>
    <property type="match status" value="1"/>
</dbReference>
<dbReference type="InterPro" id="IPR052895">
    <property type="entry name" value="HetReg/Transcr_Mod"/>
</dbReference>
<sequence>MPTYVYRLLKGEEQEIRLLELGPGEYNDVLQAALVTVSVKKLPAYNTISYVWGDPSKSGDLRIGDASLAVPANTILALRRMRLRDSMRVVWIDAVCINQNDIHERGQQVGLMGTIYRCSSGNLVHLTDNQTLAERILRLAHQIDGEARAETDDKVHLGKLLHGADFSNPSSNRDSRPRREDLDSDALWSLLRLPWFRRLWILQEAVVSPSNSCYLGEMPPCPLNLLLRTVRWLEYTAQVVYQGGPEGLVGRVCILHLFELADREIGLAGLTKGDPQLPYLLQIAITFERSEPRDGIFALLGMLSKRPKDIVTDYTKSTQMILQETTRHVLAHLDRTQFLHPLNFISHQSDPVDICSWMCPYDRQFYEVWDPSPFDTTRSCAWTGLDDQPEVPKGSGGASIDSATITLPGLSVDTISVTSAACSEKYYYDGKLFNEWTFNAILDLSNCVKPSRADELPLTSEFLGNLARAFTTEGKQHGGTVEAEQVAEVTACFSALVNSSTKDNTDPKLFSAVSQTCTLNYLSNRRLFRTAAGRIGLGPKVARPGDVITVLRGGALPFILRPLDRQYQMIGAAYVSGIMHGEAVQEAHAKGLEQQVFTIR</sequence>
<reference evidence="2" key="1">
    <citation type="submission" date="2023-08" db="EMBL/GenBank/DDBJ databases">
        <title>Black Yeasts Isolated from many extreme environments.</title>
        <authorList>
            <person name="Coleine C."/>
            <person name="Stajich J.E."/>
            <person name="Selbmann L."/>
        </authorList>
    </citation>
    <scope>NUCLEOTIDE SEQUENCE</scope>
    <source>
        <strain evidence="2">CCFEE 5810</strain>
    </source>
</reference>
<evidence type="ECO:0000259" key="1">
    <source>
        <dbReference type="Pfam" id="PF06985"/>
    </source>
</evidence>
<dbReference type="InterPro" id="IPR010730">
    <property type="entry name" value="HET"/>
</dbReference>
<dbReference type="PANTHER" id="PTHR24148:SF64">
    <property type="entry name" value="HETEROKARYON INCOMPATIBILITY DOMAIN-CONTAINING PROTEIN"/>
    <property type="match status" value="1"/>
</dbReference>
<protein>
    <recommendedName>
        <fullName evidence="1">Heterokaryon incompatibility domain-containing protein</fullName>
    </recommendedName>
</protein>
<evidence type="ECO:0000313" key="2">
    <source>
        <dbReference type="EMBL" id="KAK5689682.1"/>
    </source>
</evidence>